<dbReference type="Gene3D" id="1.20.930.20">
    <property type="entry name" value="Adaptor protein Cbl, N-terminal domain"/>
    <property type="match status" value="1"/>
</dbReference>
<feature type="region of interest" description="Disordered" evidence="2">
    <location>
        <begin position="24"/>
        <end position="50"/>
    </location>
</feature>
<evidence type="ECO:0000313" key="3">
    <source>
        <dbReference type="EMBL" id="OCH93656.1"/>
    </source>
</evidence>
<keyword evidence="4" id="KW-1185">Reference proteome</keyword>
<feature type="coiled-coil region" evidence="1">
    <location>
        <begin position="145"/>
        <end position="172"/>
    </location>
</feature>
<dbReference type="PANTHER" id="PTHR10039:SF14">
    <property type="entry name" value="NACHT DOMAIN-CONTAINING PROTEIN"/>
    <property type="match status" value="1"/>
</dbReference>
<feature type="coiled-coil region" evidence="1">
    <location>
        <begin position="214"/>
        <end position="248"/>
    </location>
</feature>
<reference evidence="3 4" key="1">
    <citation type="submission" date="2016-07" db="EMBL/GenBank/DDBJ databases">
        <title>Draft genome of the white-rot fungus Obba rivulosa 3A-2.</title>
        <authorList>
            <consortium name="DOE Joint Genome Institute"/>
            <person name="Miettinen O."/>
            <person name="Riley R."/>
            <person name="Acob R."/>
            <person name="Barry K."/>
            <person name="Cullen D."/>
            <person name="De Vries R."/>
            <person name="Hainaut M."/>
            <person name="Hatakka A."/>
            <person name="Henrissat B."/>
            <person name="Hilden K."/>
            <person name="Kuo R."/>
            <person name="Labutti K."/>
            <person name="Lipzen A."/>
            <person name="Makela M.R."/>
            <person name="Sandor L."/>
            <person name="Spatafora J.W."/>
            <person name="Grigoriev I.V."/>
            <person name="Hibbett D.S."/>
        </authorList>
    </citation>
    <scope>NUCLEOTIDE SEQUENCE [LARGE SCALE GENOMIC DNA]</scope>
    <source>
        <strain evidence="3 4">3A-2</strain>
    </source>
</reference>
<dbReference type="OrthoDB" id="163438at2759"/>
<organism evidence="3 4">
    <name type="scientific">Obba rivulosa</name>
    <dbReference type="NCBI Taxonomy" id="1052685"/>
    <lineage>
        <taxon>Eukaryota</taxon>
        <taxon>Fungi</taxon>
        <taxon>Dikarya</taxon>
        <taxon>Basidiomycota</taxon>
        <taxon>Agaricomycotina</taxon>
        <taxon>Agaricomycetes</taxon>
        <taxon>Polyporales</taxon>
        <taxon>Gelatoporiaceae</taxon>
        <taxon>Obba</taxon>
    </lineage>
</organism>
<proteinExistence type="predicted"/>
<keyword evidence="1" id="KW-0175">Coiled coil</keyword>
<accession>A0A8E2DQ65</accession>
<dbReference type="InterPro" id="IPR059179">
    <property type="entry name" value="MLKL-like_MCAfunc"/>
</dbReference>
<dbReference type="PANTHER" id="PTHR10039">
    <property type="entry name" value="AMELOGENIN"/>
    <property type="match status" value="1"/>
</dbReference>
<evidence type="ECO:0000256" key="1">
    <source>
        <dbReference type="SAM" id="Coils"/>
    </source>
</evidence>
<evidence type="ECO:0000313" key="4">
    <source>
        <dbReference type="Proteomes" id="UP000250043"/>
    </source>
</evidence>
<dbReference type="EMBL" id="KV722352">
    <property type="protein sequence ID" value="OCH93656.1"/>
    <property type="molecule type" value="Genomic_DNA"/>
</dbReference>
<dbReference type="GO" id="GO:0007166">
    <property type="term" value="P:cell surface receptor signaling pathway"/>
    <property type="evidence" value="ECO:0007669"/>
    <property type="project" value="InterPro"/>
</dbReference>
<gene>
    <name evidence="3" type="ORF">OBBRIDRAFT_823947</name>
</gene>
<dbReference type="CDD" id="cd21037">
    <property type="entry name" value="MLKL_NTD"/>
    <property type="match status" value="1"/>
</dbReference>
<protein>
    <submittedName>
        <fullName evidence="3">Uncharacterized protein</fullName>
    </submittedName>
</protein>
<dbReference type="InterPro" id="IPR036537">
    <property type="entry name" value="Adaptor_Cbl_N_dom_sf"/>
</dbReference>
<dbReference type="Proteomes" id="UP000250043">
    <property type="component" value="Unassembled WGS sequence"/>
</dbReference>
<feature type="region of interest" description="Disordered" evidence="2">
    <location>
        <begin position="654"/>
        <end position="685"/>
    </location>
</feature>
<evidence type="ECO:0000256" key="2">
    <source>
        <dbReference type="SAM" id="MobiDB-lite"/>
    </source>
</evidence>
<dbReference type="AlphaFoldDB" id="A0A8E2DQ65"/>
<name>A0A8E2DQ65_9APHY</name>
<sequence>MSDSNHSDTRKWFWRLLNKLSSRPRDTQVHASESHSGSGDKGIPSDGHGEQWDAVISNFHSALQITGTAVQGLPIPGLDKVLSAVEQLVSRIEVARANIHEKADVVRRIQTLLNLLKSNASDISTKLEQMDIATRQTARDRIKISSELQDRVDGLVKELEEITRLAAAIQRNHWLSKTWYAKQDAESFRYIRSRIVEATSDFKIQEGIDVRRLLEDIAIEARESNRQRREHQEKLAREEQEKVGLETLEKLKPSKDASYKSRYVEEKAELQPGTRERILGELMDWILDKILPVGMVVDGIDECSDDPKGVVRELDSPHLRILIITRPETPIMDAIRSLNYVSVVERDLWVDAKREEIDRDIGKYIQAELEGSSHTEEFSLLRSRPEAVQVLTQLSGGLFIYATTVARFLSQDKFYAVEVYDSLVDSHGVMGPPRLHDQLDRLYTTILDTGFRDVSADVSRMELVHQILTWFVLKISRTELHILSARQLQYVGIPSNATMDVIARLRSLVWVEGDIGVDTEMKPYHISFQEFLHDSTRCTNPKFLVTPDVGHGQIATSLMHLLSFEDTWPVGNEDNFWWMGIYAYRHWDNHLEDAIEAIRCCALGRCYTAYVFHELDVEYAFLGEKERIASYPKEHGSPSEELAKRLDDIYAQTKLEEDHDDRSEELDPSSLSEDGSTRNVAESFE</sequence>